<dbReference type="AlphaFoldDB" id="A0A3M3RKD3"/>
<name>A0A3M3RKD3_9PSED</name>
<dbReference type="InterPro" id="IPR027417">
    <property type="entry name" value="P-loop_NTPase"/>
</dbReference>
<evidence type="ECO:0000256" key="1">
    <source>
        <dbReference type="SAM" id="Coils"/>
    </source>
</evidence>
<gene>
    <name evidence="2" type="ORF">ALQ49_05904</name>
</gene>
<comment type="caution">
    <text evidence="2">The sequence shown here is derived from an EMBL/GenBank/DDBJ whole genome shotgun (WGS) entry which is preliminary data.</text>
</comment>
<dbReference type="Proteomes" id="UP000278062">
    <property type="component" value="Unassembled WGS sequence"/>
</dbReference>
<keyword evidence="1" id="KW-0175">Coiled coil</keyword>
<accession>A0A3M3RKD3</accession>
<reference evidence="2 3" key="1">
    <citation type="submission" date="2018-08" db="EMBL/GenBank/DDBJ databases">
        <title>Recombination of ecologically and evolutionarily significant loci maintains genetic cohesion in the Pseudomonas syringae species complex.</title>
        <authorList>
            <person name="Dillon M."/>
            <person name="Thakur S."/>
            <person name="Almeida R.N.D."/>
            <person name="Weir B.S."/>
            <person name="Guttman D.S."/>
        </authorList>
    </citation>
    <scope>NUCLEOTIDE SEQUENCE [LARGE SCALE GENOMIC DNA]</scope>
    <source>
        <strain evidence="2 3">1089_5</strain>
    </source>
</reference>
<protein>
    <submittedName>
        <fullName evidence="2">Uncharacterized protein</fullName>
    </submittedName>
</protein>
<dbReference type="EMBL" id="RBPL01000064">
    <property type="protein sequence ID" value="RMN96865.1"/>
    <property type="molecule type" value="Genomic_DNA"/>
</dbReference>
<organism evidence="2 3">
    <name type="scientific">Pseudomonas syringae pv. apii</name>
    <dbReference type="NCBI Taxonomy" id="81036"/>
    <lineage>
        <taxon>Bacteria</taxon>
        <taxon>Pseudomonadati</taxon>
        <taxon>Pseudomonadota</taxon>
        <taxon>Gammaproteobacteria</taxon>
        <taxon>Pseudomonadales</taxon>
        <taxon>Pseudomonadaceae</taxon>
        <taxon>Pseudomonas</taxon>
    </lineage>
</organism>
<evidence type="ECO:0000313" key="3">
    <source>
        <dbReference type="Proteomes" id="UP000278062"/>
    </source>
</evidence>
<evidence type="ECO:0000313" key="2">
    <source>
        <dbReference type="EMBL" id="RMN96865.1"/>
    </source>
</evidence>
<sequence length="1250" mass="137112">MPPLRPFQGRCMLDITGAHISALNDTDLRTLIGLLCEAELDLQGHSPSAVTWGGSQTAPDGGIDVRVELPAGAHIDGFISSGSTGFQVKKSDMPKGEITTEMRPNGVIRESIVELAAAGGAYIIVSSSGSTADSALIERNDAMRNALSDVVNADQLTTQFYDRGQLATWVRRHPALIVWVKERIGQAVSGWHPFGSWSASGQDVKEDYLIDDEPRVTISGPEGASALSVMEAIARLRAALSTPRKVLRMVGLSGVGKTRLLQALFDQRVGQNVLPASRVLYTNFSNHPDPHPLRMISDLIAGRRSAVVIVDNCPQDVHRGLSDLCQAPNGLVSIITVEYDVRDDQPEHTQVIKLGPASSHLTTQLVLLRCQNIKQQDAATIAQASGGNARIALALASTFGSSERIAGISDDELFQRLFVQKHQPNAALFRAAQALSMVYSFEGQSLTGEMPEMPLLAELVGQSAQDIYRHAQELLRRDLIQKRGKWMAVLPHALANRLASGLLRDTPAPILEQQMSRFNPRMLVSLSTRLSFLHADAQALGIIKRWFVAGGYLADLTASTDEQLAMFHNVAPLMPSLAILALEADDLSTSVLGRYVFSIHRLACCKGFFERALDLLTNVTVYSSDAKVAKSAAELAASLFFMGRGEVSVPCAQRLLVVESLLMSQAIESRGLGFKCLDAMLGSGSPSAAVAMNFESYEPLSGKDRQGWLDAVLQFICQRAENEVMRVGLQDCFVLALRRLCGWEQLLDSLFSSVKVLLSGRFHRGAWVACGRALLNDGKAFSTVHQTRLRALIDEVSPVTLEDRLLAIADEESIGFFCDMNDAGLGPDPLQVGADLATQSSEFTRLSSMLFSGGLSTWQVGEGIAKASNDLPATWNALVESFNLAPVLPVSVRVLGGFLHEVKRKNKLLVQRLLDGVLYEPTLLSFMTQLQNANNFDARELDRMVDALATHRIPVSSFAHLAHSPAVLSMEAADLHRLLLALIEQRDTFLLVIQILDLRVNFDSRNKKQVAPLLLSVGRMALDHSQFANNADYIDPPLSRLIKLCLSQPEHATTARVVFERLTCAVMHNIAHPFAYRETISTLVTAYPHVTLDVLFEGEASGRDECALLLYAFDEAENSPAHEFVTDDVIDWCQREPVSRYPFAAMIVPLFQDSAFSQPEPWTPLALSVLGRAPDQIAVLQAYERRLGARGLFMHAELMETHARLFSKLSPLVKPGSRSTVRKLQLHLEKSAQDLRDEEEQYRESEEGFE</sequence>
<proteinExistence type="predicted"/>
<dbReference type="SUPFAM" id="SSF52540">
    <property type="entry name" value="P-loop containing nucleoside triphosphate hydrolases"/>
    <property type="match status" value="1"/>
</dbReference>
<feature type="coiled-coil region" evidence="1">
    <location>
        <begin position="1221"/>
        <end position="1248"/>
    </location>
</feature>